<dbReference type="Pfam" id="PF00905">
    <property type="entry name" value="Transpeptidase"/>
    <property type="match status" value="1"/>
</dbReference>
<gene>
    <name evidence="6" type="ORF">GBAR_LOCUS5067</name>
</gene>
<dbReference type="PANTHER" id="PTHR30627:SF1">
    <property type="entry name" value="PEPTIDOGLYCAN D,D-TRANSPEPTIDASE FTSI"/>
    <property type="match status" value="1"/>
</dbReference>
<dbReference type="GO" id="GO:0071555">
    <property type="term" value="P:cell wall organization"/>
    <property type="evidence" value="ECO:0007669"/>
    <property type="project" value="TreeGrafter"/>
</dbReference>
<evidence type="ECO:0000256" key="3">
    <source>
        <dbReference type="SAM" id="MobiDB-lite"/>
    </source>
</evidence>
<comment type="caution">
    <text evidence="6">The sequence shown here is derived from an EMBL/GenBank/DDBJ whole genome shotgun (WGS) entry which is preliminary data.</text>
</comment>
<evidence type="ECO:0000313" key="6">
    <source>
        <dbReference type="EMBL" id="CAI8007144.1"/>
    </source>
</evidence>
<dbReference type="SUPFAM" id="SSF56601">
    <property type="entry name" value="beta-lactamase/transpeptidase-like"/>
    <property type="match status" value="1"/>
</dbReference>
<evidence type="ECO:0000259" key="5">
    <source>
        <dbReference type="Pfam" id="PF03717"/>
    </source>
</evidence>
<feature type="region of interest" description="Disordered" evidence="3">
    <location>
        <begin position="678"/>
        <end position="743"/>
    </location>
</feature>
<dbReference type="GO" id="GO:0008658">
    <property type="term" value="F:penicillin binding"/>
    <property type="evidence" value="ECO:0007669"/>
    <property type="project" value="InterPro"/>
</dbReference>
<comment type="subcellular location">
    <subcellularLocation>
        <location evidence="1">Membrane</location>
    </subcellularLocation>
</comment>
<protein>
    <submittedName>
        <fullName evidence="6">Probable peptidoglycan D,D-transpeptidase PbpC</fullName>
    </submittedName>
</protein>
<dbReference type="Gene3D" id="3.30.450.330">
    <property type="match status" value="1"/>
</dbReference>
<dbReference type="SUPFAM" id="SSF56519">
    <property type="entry name" value="Penicillin binding protein dimerisation domain"/>
    <property type="match status" value="1"/>
</dbReference>
<feature type="region of interest" description="Disordered" evidence="3">
    <location>
        <begin position="614"/>
        <end position="634"/>
    </location>
</feature>
<dbReference type="EMBL" id="CASHTH010000747">
    <property type="protein sequence ID" value="CAI8007144.1"/>
    <property type="molecule type" value="Genomic_DNA"/>
</dbReference>
<dbReference type="GO" id="GO:0005886">
    <property type="term" value="C:plasma membrane"/>
    <property type="evidence" value="ECO:0007669"/>
    <property type="project" value="TreeGrafter"/>
</dbReference>
<dbReference type="Pfam" id="PF03717">
    <property type="entry name" value="PBP_dimer"/>
    <property type="match status" value="1"/>
</dbReference>
<keyword evidence="7" id="KW-1185">Reference proteome</keyword>
<dbReference type="InterPro" id="IPR036138">
    <property type="entry name" value="PBP_dimer_sf"/>
</dbReference>
<dbReference type="InterPro" id="IPR012338">
    <property type="entry name" value="Beta-lactam/transpept-like"/>
</dbReference>
<dbReference type="AlphaFoldDB" id="A0AA35R9J6"/>
<evidence type="ECO:0000259" key="4">
    <source>
        <dbReference type="Pfam" id="PF00905"/>
    </source>
</evidence>
<feature type="domain" description="Penicillin-binding protein dimerisation" evidence="5">
    <location>
        <begin position="102"/>
        <end position="241"/>
    </location>
</feature>
<feature type="region of interest" description="Disordered" evidence="3">
    <location>
        <begin position="310"/>
        <end position="329"/>
    </location>
</feature>
<dbReference type="InterPro" id="IPR050515">
    <property type="entry name" value="Beta-lactam/transpept"/>
</dbReference>
<evidence type="ECO:0000256" key="1">
    <source>
        <dbReference type="ARBA" id="ARBA00004370"/>
    </source>
</evidence>
<dbReference type="InterPro" id="IPR001460">
    <property type="entry name" value="PCN-bd_Tpept"/>
</dbReference>
<proteinExistence type="predicted"/>
<keyword evidence="2" id="KW-0472">Membrane</keyword>
<sequence length="743" mass="77908">MFPDIPAPLLPTAAREASRRPKRRRQPSPAATPKSLPPSTGAGAGTSGNGGRTALRRRAVVGAALIGVWAALILGQLVQIQVLDHETMVRRAASQHHHELTIPPFRGRIYDRNGRPLALTVAVDSVYVVPPDYSAAAIPEAAGRLAACLEVPSALVERRLRRASRFSWLKRKATAVQVACARETGLPVGTIEEYGRFYPGAELAAHVLGFVGADNDGLGGIEFALDGVLLGEPGRRTVWTDGRRTGRGSRVVRESRPGADIELTIDSYLQAVAEEELERAVAEFSATSGAVILVEPQTGEVLAMASAPSFDPNQAEEYPPETLGNRSITDPYEPGSTFKIFTAAAALEEGVTDEEEQFDTFGGSYPIGGRVVRDWQPLGPLTFAGVIQRSSNIGTLQVASRLGSETLHAYLDAFGFGEPTGLPLGAESRGIVPARGVWRPIRLATVSFGQGIAVTPVQLVQGVNTIATGGVLLPLRLIREIGGEAQPLVTGHRVVSPMTAARVGQLLVGVVQNGTGGAAGVDGFSIAGKTGTAQKAERGGYSATDYTASFAGFAPARDPLFTGVVILDVQKPNHSGANAAQVFGRIADRVLWRYRKTGWGTERLVSSGRGFRQLGRDRTGRVAPASWRDETPADRSLAARDLRALVARRLRRAGAAGPGTPGSTLSAGTAAPAAGRLPAVADGVPSPAPPAGSLIPASLPDFLPERATESPGGPEDPATGADPAAVVESPPEPSVENRRSHPQ</sequence>
<dbReference type="PANTHER" id="PTHR30627">
    <property type="entry name" value="PEPTIDOGLYCAN D,D-TRANSPEPTIDASE"/>
    <property type="match status" value="1"/>
</dbReference>
<dbReference type="Gene3D" id="3.90.1310.10">
    <property type="entry name" value="Penicillin-binding protein 2a (Domain 2)"/>
    <property type="match status" value="1"/>
</dbReference>
<accession>A0AA35R9J6</accession>
<evidence type="ECO:0000256" key="2">
    <source>
        <dbReference type="ARBA" id="ARBA00023136"/>
    </source>
</evidence>
<feature type="region of interest" description="Disordered" evidence="3">
    <location>
        <begin position="1"/>
        <end position="52"/>
    </location>
</feature>
<dbReference type="Proteomes" id="UP001174909">
    <property type="component" value="Unassembled WGS sequence"/>
</dbReference>
<organism evidence="6 7">
    <name type="scientific">Geodia barretti</name>
    <name type="common">Barrett's horny sponge</name>
    <dbReference type="NCBI Taxonomy" id="519541"/>
    <lineage>
        <taxon>Eukaryota</taxon>
        <taxon>Metazoa</taxon>
        <taxon>Porifera</taxon>
        <taxon>Demospongiae</taxon>
        <taxon>Heteroscleromorpha</taxon>
        <taxon>Tetractinellida</taxon>
        <taxon>Astrophorina</taxon>
        <taxon>Geodiidae</taxon>
        <taxon>Geodia</taxon>
    </lineage>
</organism>
<feature type="compositionally biased region" description="Gly residues" evidence="3">
    <location>
        <begin position="42"/>
        <end position="51"/>
    </location>
</feature>
<dbReference type="Gene3D" id="3.40.710.10">
    <property type="entry name" value="DD-peptidase/beta-lactamase superfamily"/>
    <property type="match status" value="1"/>
</dbReference>
<name>A0AA35R9J6_GEOBA</name>
<feature type="domain" description="Penicillin-binding protein transpeptidase" evidence="4">
    <location>
        <begin position="289"/>
        <end position="587"/>
    </location>
</feature>
<dbReference type="InterPro" id="IPR005311">
    <property type="entry name" value="PBP_dimer"/>
</dbReference>
<reference evidence="6" key="1">
    <citation type="submission" date="2023-03" db="EMBL/GenBank/DDBJ databases">
        <authorList>
            <person name="Steffen K."/>
            <person name="Cardenas P."/>
        </authorList>
    </citation>
    <scope>NUCLEOTIDE SEQUENCE</scope>
</reference>
<evidence type="ECO:0000313" key="7">
    <source>
        <dbReference type="Proteomes" id="UP001174909"/>
    </source>
</evidence>